<dbReference type="InterPro" id="IPR005481">
    <property type="entry name" value="BC-like_N"/>
</dbReference>
<evidence type="ECO:0000256" key="6">
    <source>
        <dbReference type="PROSITE-ProRule" id="PRU00409"/>
    </source>
</evidence>
<dbReference type="Proteomes" id="UP000076574">
    <property type="component" value="Unassembled WGS sequence"/>
</dbReference>
<feature type="domain" description="Lipoyl-binding" evidence="7">
    <location>
        <begin position="596"/>
        <end position="667"/>
    </location>
</feature>
<dbReference type="InterPro" id="IPR000089">
    <property type="entry name" value="Biotin_lipoyl"/>
</dbReference>
<accession>A0A163XZK8</accession>
<dbReference type="NCBIfam" id="NF006367">
    <property type="entry name" value="PRK08591.1"/>
    <property type="match status" value="1"/>
</dbReference>
<evidence type="ECO:0000256" key="4">
    <source>
        <dbReference type="ARBA" id="ARBA00022840"/>
    </source>
</evidence>
<organism evidence="10 11">
    <name type="scientific">Tardiphaga robiniae</name>
    <dbReference type="NCBI Taxonomy" id="943830"/>
    <lineage>
        <taxon>Bacteria</taxon>
        <taxon>Pseudomonadati</taxon>
        <taxon>Pseudomonadota</taxon>
        <taxon>Alphaproteobacteria</taxon>
        <taxon>Hyphomicrobiales</taxon>
        <taxon>Nitrobacteraceae</taxon>
        <taxon>Tardiphaga</taxon>
    </lineage>
</organism>
<dbReference type="STRING" id="943830.A4A58_13575"/>
<comment type="caution">
    <text evidence="10">The sequence shown here is derived from an EMBL/GenBank/DDBJ whole genome shotgun (WGS) entry which is preliminary data.</text>
</comment>
<dbReference type="PROSITE" id="PS00866">
    <property type="entry name" value="CPSASE_1"/>
    <property type="match status" value="1"/>
</dbReference>
<dbReference type="AlphaFoldDB" id="A0A163XZK8"/>
<evidence type="ECO:0000259" key="9">
    <source>
        <dbReference type="PROSITE" id="PS50979"/>
    </source>
</evidence>
<dbReference type="SUPFAM" id="SSF51246">
    <property type="entry name" value="Rudiment single hybrid motif"/>
    <property type="match status" value="1"/>
</dbReference>
<sequence length="670" mass="72135">MAKAEISKALYRRFRTLLIANRGEIACRVIRTARAMGLRTVAVYSEADANALHVAEADEAVLIGPARARDSYLNIERILEAAKKTGAEAIHPGYGFLSESAEFAQACADAGLIFVGPTAEMITAMGSKSGSKALMEKAGVPLVPGFHGEAQDEATLAKAADKIGFPVLVKASAGGGGRGMRVVRSAAELAPAIVSAKREAKAAFGDDRMLIEKYVDNPRHIEVQIVGDSHGNLVSLFERECTLQRRHQKVIEEAPSPTLNGAQREAVCAAARKAAGAVNYVGAGTIEFVSDGKDVFFIEMNTRLQVEHPVTELITGVDLVEWQLRVAFGEKLPLTQGEIKLNGHAIEARVYAENPHKNFMPSVGKIRTWRTPAETNGLRIDAGYREGDAVSPNYDAMLAKVIAWAPTRDAAINRLNRGLEETDIRGIVTNTPFLSALVTHPDVRANTIDTGFIERELKVLTPDSATPGDLELCAAVAAIVASERQATRAAEKSPWQTAGWMPVGRRQRVFKFKHGSDEQHVTLNYGSGPATISIGARELGFEAAAADDGHFDLTLDGARSHIVSVIEGHELYLRTRHGRFDMHWVDPFGGDDEEQVGEDKIVAPLPGTVVALLAEEGAILEKGAAILTLEVMKMEQTLRAPFAGVLKRIKCKVGDIVGEGVELAEVEPSA</sequence>
<dbReference type="PANTHER" id="PTHR18866:SF33">
    <property type="entry name" value="METHYLCROTONOYL-COA CARBOXYLASE SUBUNIT ALPHA, MITOCHONDRIAL-RELATED"/>
    <property type="match status" value="1"/>
</dbReference>
<dbReference type="FunFam" id="3.30.1490.20:FF:000003">
    <property type="entry name" value="acetyl-CoA carboxylase isoform X1"/>
    <property type="match status" value="1"/>
</dbReference>
<dbReference type="EMBL" id="LVYV01000045">
    <property type="protein sequence ID" value="KZD21603.1"/>
    <property type="molecule type" value="Genomic_DNA"/>
</dbReference>
<evidence type="ECO:0000256" key="1">
    <source>
        <dbReference type="ARBA" id="ARBA00001953"/>
    </source>
</evidence>
<keyword evidence="5" id="KW-0092">Biotin</keyword>
<evidence type="ECO:0000256" key="5">
    <source>
        <dbReference type="ARBA" id="ARBA00023267"/>
    </source>
</evidence>
<dbReference type="GO" id="GO:0016874">
    <property type="term" value="F:ligase activity"/>
    <property type="evidence" value="ECO:0007669"/>
    <property type="project" value="UniProtKB-KW"/>
</dbReference>
<dbReference type="SUPFAM" id="SSF56059">
    <property type="entry name" value="Glutathione synthetase ATP-binding domain-like"/>
    <property type="match status" value="1"/>
</dbReference>
<evidence type="ECO:0000256" key="3">
    <source>
        <dbReference type="ARBA" id="ARBA00022741"/>
    </source>
</evidence>
<reference evidence="10 11" key="1">
    <citation type="submission" date="2016-03" db="EMBL/GenBank/DDBJ databases">
        <title>Microsymbionts genomes from the relict species Vavilovia formosa (Stev.) Fed.</title>
        <authorList>
            <person name="Kopat V."/>
            <person name="Chirak E."/>
            <person name="Kimeklis A."/>
            <person name="Andronov E."/>
        </authorList>
    </citation>
    <scope>NUCLEOTIDE SEQUENCE [LARGE SCALE GENOMIC DNA]</scope>
    <source>
        <strain evidence="10 11">Vaf07</strain>
    </source>
</reference>
<dbReference type="InterPro" id="IPR050856">
    <property type="entry name" value="Biotin_carboxylase_complex"/>
</dbReference>
<protein>
    <submittedName>
        <fullName evidence="10">3-methylcrotonyl-CoA carboxylase</fullName>
    </submittedName>
</protein>
<proteinExistence type="predicted"/>
<evidence type="ECO:0000313" key="10">
    <source>
        <dbReference type="EMBL" id="KZD21603.1"/>
    </source>
</evidence>
<dbReference type="Pfam" id="PF00289">
    <property type="entry name" value="Biotin_carb_N"/>
    <property type="match status" value="1"/>
</dbReference>
<keyword evidence="2" id="KW-0436">Ligase</keyword>
<dbReference type="PROSITE" id="PS50979">
    <property type="entry name" value="BC"/>
    <property type="match status" value="1"/>
</dbReference>
<dbReference type="InterPro" id="IPR016185">
    <property type="entry name" value="PreATP-grasp_dom_sf"/>
</dbReference>
<dbReference type="InterPro" id="IPR005482">
    <property type="entry name" value="Biotin_COase_C"/>
</dbReference>
<dbReference type="InterPro" id="IPR011764">
    <property type="entry name" value="Biotin_carboxylation_dom"/>
</dbReference>
<dbReference type="InterPro" id="IPR011761">
    <property type="entry name" value="ATP-grasp"/>
</dbReference>
<dbReference type="FunFam" id="3.30.470.20:FF:000028">
    <property type="entry name" value="Methylcrotonoyl-CoA carboxylase subunit alpha, mitochondrial"/>
    <property type="match status" value="1"/>
</dbReference>
<dbReference type="PROSITE" id="PS50975">
    <property type="entry name" value="ATP_GRASP"/>
    <property type="match status" value="1"/>
</dbReference>
<evidence type="ECO:0000259" key="7">
    <source>
        <dbReference type="PROSITE" id="PS50968"/>
    </source>
</evidence>
<dbReference type="SUPFAM" id="SSF52440">
    <property type="entry name" value="PreATP-grasp domain"/>
    <property type="match status" value="1"/>
</dbReference>
<dbReference type="GO" id="GO:0005524">
    <property type="term" value="F:ATP binding"/>
    <property type="evidence" value="ECO:0007669"/>
    <property type="project" value="UniProtKB-UniRule"/>
</dbReference>
<dbReference type="FunFam" id="3.40.50.20:FF:000010">
    <property type="entry name" value="Propionyl-CoA carboxylase subunit alpha"/>
    <property type="match status" value="1"/>
</dbReference>
<feature type="domain" description="Biotin carboxylation" evidence="9">
    <location>
        <begin position="13"/>
        <end position="458"/>
    </location>
</feature>
<keyword evidence="3 6" id="KW-0547">Nucleotide-binding</keyword>
<dbReference type="GO" id="GO:0046872">
    <property type="term" value="F:metal ion binding"/>
    <property type="evidence" value="ECO:0007669"/>
    <property type="project" value="InterPro"/>
</dbReference>
<comment type="cofactor">
    <cofactor evidence="1">
        <name>biotin</name>
        <dbReference type="ChEBI" id="CHEBI:57586"/>
    </cofactor>
</comment>
<dbReference type="Pfam" id="PF21139">
    <property type="entry name" value="BT_MCC_alpha"/>
    <property type="match status" value="1"/>
</dbReference>
<dbReference type="InterPro" id="IPR005479">
    <property type="entry name" value="CPAse_ATP-bd"/>
</dbReference>
<dbReference type="Gene3D" id="3.30.700.40">
    <property type="match status" value="1"/>
</dbReference>
<dbReference type="PROSITE" id="PS50968">
    <property type="entry name" value="BIOTINYL_LIPOYL"/>
    <property type="match status" value="1"/>
</dbReference>
<dbReference type="RefSeq" id="WP_068736894.1">
    <property type="nucleotide sequence ID" value="NZ_LVYV01000045.1"/>
</dbReference>
<dbReference type="Gene3D" id="3.30.470.20">
    <property type="entry name" value="ATP-grasp fold, B domain"/>
    <property type="match status" value="1"/>
</dbReference>
<keyword evidence="4 6" id="KW-0067">ATP-binding</keyword>
<dbReference type="InterPro" id="IPR011053">
    <property type="entry name" value="Single_hybrid_motif"/>
</dbReference>
<dbReference type="SMART" id="SM00878">
    <property type="entry name" value="Biotin_carb_C"/>
    <property type="match status" value="1"/>
</dbReference>
<keyword evidence="11" id="KW-1185">Reference proteome</keyword>
<dbReference type="PANTHER" id="PTHR18866">
    <property type="entry name" value="CARBOXYLASE:PYRUVATE/ACETYL-COA/PROPIONYL-COA CARBOXYLASE"/>
    <property type="match status" value="1"/>
</dbReference>
<evidence type="ECO:0000256" key="2">
    <source>
        <dbReference type="ARBA" id="ARBA00022598"/>
    </source>
</evidence>
<evidence type="ECO:0000259" key="8">
    <source>
        <dbReference type="PROSITE" id="PS50975"/>
    </source>
</evidence>
<dbReference type="PROSITE" id="PS00867">
    <property type="entry name" value="CPSASE_2"/>
    <property type="match status" value="1"/>
</dbReference>
<dbReference type="Pfam" id="PF02785">
    <property type="entry name" value="Biotin_carb_C"/>
    <property type="match status" value="1"/>
</dbReference>
<dbReference type="InterPro" id="IPR048429">
    <property type="entry name" value="MCC_alpha_BT"/>
</dbReference>
<feature type="domain" description="ATP-grasp" evidence="8">
    <location>
        <begin position="132"/>
        <end position="328"/>
    </location>
</feature>
<name>A0A163XZK8_9BRAD</name>
<dbReference type="OrthoDB" id="9763189at2"/>
<dbReference type="Gene3D" id="2.40.50.100">
    <property type="match status" value="1"/>
</dbReference>
<gene>
    <name evidence="10" type="ORF">A4A58_13575</name>
</gene>
<dbReference type="Pfam" id="PF00364">
    <property type="entry name" value="Biotin_lipoyl"/>
    <property type="match status" value="1"/>
</dbReference>
<dbReference type="CDD" id="cd06850">
    <property type="entry name" value="biotinyl_domain"/>
    <property type="match status" value="1"/>
</dbReference>
<dbReference type="SUPFAM" id="SSF51230">
    <property type="entry name" value="Single hybrid motif"/>
    <property type="match status" value="1"/>
</dbReference>
<dbReference type="InterPro" id="IPR011054">
    <property type="entry name" value="Rudment_hybrid_motif"/>
</dbReference>
<dbReference type="Pfam" id="PF02786">
    <property type="entry name" value="CPSase_L_D2"/>
    <property type="match status" value="1"/>
</dbReference>
<evidence type="ECO:0000313" key="11">
    <source>
        <dbReference type="Proteomes" id="UP000076574"/>
    </source>
</evidence>